<dbReference type="AlphaFoldDB" id="A0A1M4YR08"/>
<organism evidence="2 3">
    <name type="scientific">Flavisolibacter ginsengisoli DSM 18119</name>
    <dbReference type="NCBI Taxonomy" id="1121884"/>
    <lineage>
        <taxon>Bacteria</taxon>
        <taxon>Pseudomonadati</taxon>
        <taxon>Bacteroidota</taxon>
        <taxon>Chitinophagia</taxon>
        <taxon>Chitinophagales</taxon>
        <taxon>Chitinophagaceae</taxon>
        <taxon>Flavisolibacter</taxon>
    </lineage>
</organism>
<name>A0A1M4YR08_9BACT</name>
<evidence type="ECO:0000313" key="3">
    <source>
        <dbReference type="Proteomes" id="UP000184048"/>
    </source>
</evidence>
<accession>A0A1M4YR08</accession>
<reference evidence="2 3" key="1">
    <citation type="submission" date="2016-11" db="EMBL/GenBank/DDBJ databases">
        <authorList>
            <person name="Jaros S."/>
            <person name="Januszkiewicz K."/>
            <person name="Wedrychowicz H."/>
        </authorList>
    </citation>
    <scope>NUCLEOTIDE SEQUENCE [LARGE SCALE GENOMIC DNA]</scope>
    <source>
        <strain evidence="2 3">DSM 18119</strain>
    </source>
</reference>
<feature type="compositionally biased region" description="Basic and acidic residues" evidence="1">
    <location>
        <begin position="50"/>
        <end position="67"/>
    </location>
</feature>
<feature type="compositionally biased region" description="Low complexity" evidence="1">
    <location>
        <begin position="1"/>
        <end position="10"/>
    </location>
</feature>
<keyword evidence="3" id="KW-1185">Reference proteome</keyword>
<feature type="region of interest" description="Disordered" evidence="1">
    <location>
        <begin position="1"/>
        <end position="67"/>
    </location>
</feature>
<dbReference type="EMBL" id="FQUU01000006">
    <property type="protein sequence ID" value="SHF08118.1"/>
    <property type="molecule type" value="Genomic_DNA"/>
</dbReference>
<gene>
    <name evidence="2" type="ORF">SAMN02745131_01727</name>
</gene>
<dbReference type="STRING" id="1121884.SAMN02745131_01727"/>
<proteinExistence type="predicted"/>
<feature type="compositionally biased region" description="Basic and acidic residues" evidence="1">
    <location>
        <begin position="11"/>
        <end position="40"/>
    </location>
</feature>
<dbReference type="RefSeq" id="WP_072834938.1">
    <property type="nucleotide sequence ID" value="NZ_FQUU01000006.1"/>
</dbReference>
<evidence type="ECO:0000256" key="1">
    <source>
        <dbReference type="SAM" id="MobiDB-lite"/>
    </source>
</evidence>
<evidence type="ECO:0000313" key="2">
    <source>
        <dbReference type="EMBL" id="SHF08118.1"/>
    </source>
</evidence>
<sequence length="67" mass="7860">MSRNNNNNNNQRDRKPGMAEGVRSSDDRNYPSARTGREKNMQSVSSNNRSELRRSDRENDLYERQSI</sequence>
<dbReference type="Proteomes" id="UP000184048">
    <property type="component" value="Unassembled WGS sequence"/>
</dbReference>
<protein>
    <submittedName>
        <fullName evidence="2">Uncharacterized protein</fullName>
    </submittedName>
</protein>